<dbReference type="RefSeq" id="WP_215784857.1">
    <property type="nucleotide sequence ID" value="NZ_JAHKKG010000002.1"/>
</dbReference>
<evidence type="ECO:0000313" key="2">
    <source>
        <dbReference type="Proteomes" id="UP001519654"/>
    </source>
</evidence>
<keyword evidence="2" id="KW-1185">Reference proteome</keyword>
<gene>
    <name evidence="1" type="ORF">KOI35_04985</name>
</gene>
<evidence type="ECO:0000313" key="1">
    <source>
        <dbReference type="EMBL" id="MBU2662857.1"/>
    </source>
</evidence>
<evidence type="ECO:0008006" key="3">
    <source>
        <dbReference type="Google" id="ProtNLM"/>
    </source>
</evidence>
<proteinExistence type="predicted"/>
<accession>A0ABS5YHM3</accession>
<dbReference type="Proteomes" id="UP001519654">
    <property type="component" value="Unassembled WGS sequence"/>
</dbReference>
<name>A0ABS5YHM3_9ACTN</name>
<sequence length="192" mass="20018">MTEFRAPSVRRPIWPWLLALVAALGVGAAGGWAAASSRSEAVPAAQVVTAPSSPSAASSAASPSPTTPPATKALKLGQTHSFTDSEGYVAAVTALAHRRADDVEGVQVRTCNRGKIPFTASERPWLLSYDDGEQLVDVTVIGGGLPSPAFVERSLAEGKCAKGWIAFEAPATGSPDGIEYRIEGTTSARWVW</sequence>
<comment type="caution">
    <text evidence="1">The sequence shown here is derived from an EMBL/GenBank/DDBJ whole genome shotgun (WGS) entry which is preliminary data.</text>
</comment>
<protein>
    <recommendedName>
        <fullName evidence="3">DUF4352 domain-containing protein</fullName>
    </recommendedName>
</protein>
<organism evidence="1 2">
    <name type="scientific">Paractinoplanes bogorensis</name>
    <dbReference type="NCBI Taxonomy" id="1610840"/>
    <lineage>
        <taxon>Bacteria</taxon>
        <taxon>Bacillati</taxon>
        <taxon>Actinomycetota</taxon>
        <taxon>Actinomycetes</taxon>
        <taxon>Micromonosporales</taxon>
        <taxon>Micromonosporaceae</taxon>
        <taxon>Paractinoplanes</taxon>
    </lineage>
</organism>
<dbReference type="EMBL" id="JAHKKG010000002">
    <property type="protein sequence ID" value="MBU2662857.1"/>
    <property type="molecule type" value="Genomic_DNA"/>
</dbReference>
<reference evidence="1 2" key="1">
    <citation type="submission" date="2021-06" db="EMBL/GenBank/DDBJ databases">
        <title>Actinoplanes lichenicola sp. nov., and Actinoplanes ovalisporus sp. nov., isolated from lichen in Thailand.</title>
        <authorList>
            <person name="Saeng-In P."/>
            <person name="Kanchanasin P."/>
            <person name="Yuki M."/>
            <person name="Kudo T."/>
            <person name="Ohkuma M."/>
            <person name="Phongsopitanun W."/>
            <person name="Tanasupawat S."/>
        </authorList>
    </citation>
    <scope>NUCLEOTIDE SEQUENCE [LARGE SCALE GENOMIC DNA]</scope>
    <source>
        <strain evidence="1 2">NBRC 110975</strain>
    </source>
</reference>